<organism evidence="1 2">
    <name type="scientific">Rhizoclosmatium globosum</name>
    <dbReference type="NCBI Taxonomy" id="329046"/>
    <lineage>
        <taxon>Eukaryota</taxon>
        <taxon>Fungi</taxon>
        <taxon>Fungi incertae sedis</taxon>
        <taxon>Chytridiomycota</taxon>
        <taxon>Chytridiomycota incertae sedis</taxon>
        <taxon>Chytridiomycetes</taxon>
        <taxon>Chytridiales</taxon>
        <taxon>Chytriomycetaceae</taxon>
        <taxon>Rhizoclosmatium</taxon>
    </lineage>
</organism>
<comment type="caution">
    <text evidence="1">The sequence shown here is derived from an EMBL/GenBank/DDBJ whole genome shotgun (WGS) entry which is preliminary data.</text>
</comment>
<gene>
    <name evidence="1" type="ORF">BCR33DRAFT_398164</name>
</gene>
<dbReference type="AlphaFoldDB" id="A0A1Y2CYC7"/>
<protein>
    <submittedName>
        <fullName evidence="1">Uncharacterized protein</fullName>
    </submittedName>
</protein>
<sequence length="164" mass="18882">MMDARYSSSSEVTSIKRHETEICDAPEQFYGIWVFVDELANKSYTIFPVIFEHIKTVLISEFITLALFKPFHKRQQLLEDLLHTIQDLIHLSCDTGLLIPLLQGLMNVRIHAPSTTSDELMYNSFFDLLLETPPTSETVECKPSPFTITPLTQQIALYNIYRNP</sequence>
<dbReference type="EMBL" id="MCGO01000004">
    <property type="protein sequence ID" value="ORY51854.1"/>
    <property type="molecule type" value="Genomic_DNA"/>
</dbReference>
<accession>A0A1Y2CYC7</accession>
<dbReference type="Proteomes" id="UP000193642">
    <property type="component" value="Unassembled WGS sequence"/>
</dbReference>
<reference evidence="1 2" key="1">
    <citation type="submission" date="2016-07" db="EMBL/GenBank/DDBJ databases">
        <title>Pervasive Adenine N6-methylation of Active Genes in Fungi.</title>
        <authorList>
            <consortium name="DOE Joint Genome Institute"/>
            <person name="Mondo S.J."/>
            <person name="Dannebaum R.O."/>
            <person name="Kuo R.C."/>
            <person name="Labutti K."/>
            <person name="Haridas S."/>
            <person name="Kuo A."/>
            <person name="Salamov A."/>
            <person name="Ahrendt S.R."/>
            <person name="Lipzen A."/>
            <person name="Sullivan W."/>
            <person name="Andreopoulos W.B."/>
            <person name="Clum A."/>
            <person name="Lindquist E."/>
            <person name="Daum C."/>
            <person name="Ramamoorthy G.K."/>
            <person name="Gryganskyi A."/>
            <person name="Culley D."/>
            <person name="Magnuson J.K."/>
            <person name="James T.Y."/>
            <person name="O'Malley M.A."/>
            <person name="Stajich J.E."/>
            <person name="Spatafora J.W."/>
            <person name="Visel A."/>
            <person name="Grigoriev I.V."/>
        </authorList>
    </citation>
    <scope>NUCLEOTIDE SEQUENCE [LARGE SCALE GENOMIC DNA]</scope>
    <source>
        <strain evidence="1 2">JEL800</strain>
    </source>
</reference>
<evidence type="ECO:0000313" key="2">
    <source>
        <dbReference type="Proteomes" id="UP000193642"/>
    </source>
</evidence>
<proteinExistence type="predicted"/>
<name>A0A1Y2CYC7_9FUNG</name>
<dbReference type="OrthoDB" id="2162081at2759"/>
<keyword evidence="2" id="KW-1185">Reference proteome</keyword>
<evidence type="ECO:0000313" key="1">
    <source>
        <dbReference type="EMBL" id="ORY51854.1"/>
    </source>
</evidence>